<dbReference type="GO" id="GO:0016740">
    <property type="term" value="F:transferase activity"/>
    <property type="evidence" value="ECO:0007669"/>
    <property type="project" value="UniProtKB-KW"/>
</dbReference>
<gene>
    <name evidence="3" type="ORF">LWF01_08560</name>
</gene>
<evidence type="ECO:0000313" key="4">
    <source>
        <dbReference type="Proteomes" id="UP001209083"/>
    </source>
</evidence>
<dbReference type="EMBL" id="CP090958">
    <property type="protein sequence ID" value="WGW13780.1"/>
    <property type="molecule type" value="Genomic_DNA"/>
</dbReference>
<dbReference type="Gene3D" id="3.30.1540.10">
    <property type="entry name" value="formyl-coa transferase, domain 3"/>
    <property type="match status" value="1"/>
</dbReference>
<dbReference type="Gene3D" id="3.40.50.10540">
    <property type="entry name" value="Crotonobetainyl-coa:carnitine coa-transferase, domain 1"/>
    <property type="match status" value="1"/>
</dbReference>
<feature type="region of interest" description="Disordered" evidence="2">
    <location>
        <begin position="413"/>
        <end position="437"/>
    </location>
</feature>
<dbReference type="RefSeq" id="WP_349640603.1">
    <property type="nucleotide sequence ID" value="NZ_CP090958.1"/>
</dbReference>
<dbReference type="InterPro" id="IPR050483">
    <property type="entry name" value="CoA-transferase_III_domain"/>
</dbReference>
<dbReference type="EC" id="2.8.3.-" evidence="3"/>
<protein>
    <submittedName>
        <fullName evidence="3">CoA transferase</fullName>
        <ecNumber evidence="3">2.8.3.-</ecNumber>
    </submittedName>
</protein>
<name>A0ABY8QZJ7_9MICO</name>
<keyword evidence="1 3" id="KW-0808">Transferase</keyword>
<organism evidence="3 4">
    <name type="scientific">Saxibacter everestensis</name>
    <dbReference type="NCBI Taxonomy" id="2909229"/>
    <lineage>
        <taxon>Bacteria</taxon>
        <taxon>Bacillati</taxon>
        <taxon>Actinomycetota</taxon>
        <taxon>Actinomycetes</taxon>
        <taxon>Micrococcales</taxon>
        <taxon>Brevibacteriaceae</taxon>
        <taxon>Saxibacter</taxon>
    </lineage>
</organism>
<dbReference type="SUPFAM" id="SSF89796">
    <property type="entry name" value="CoA-transferase family III (CaiB/BaiF)"/>
    <property type="match status" value="1"/>
</dbReference>
<reference evidence="3 4" key="1">
    <citation type="submission" date="2023-05" db="EMBL/GenBank/DDBJ databases">
        <title>Lithophilousrod everest ZFBP1038 complete genpme.</title>
        <authorList>
            <person name="Tian M."/>
        </authorList>
    </citation>
    <scope>NUCLEOTIDE SEQUENCE [LARGE SCALE GENOMIC DNA]</scope>
    <source>
        <strain evidence="3 4">ZFBP1038</strain>
    </source>
</reference>
<dbReference type="PANTHER" id="PTHR48207:SF3">
    <property type="entry name" value="SUCCINATE--HYDROXYMETHYLGLUTARATE COA-TRANSFERASE"/>
    <property type="match status" value="1"/>
</dbReference>
<evidence type="ECO:0000256" key="2">
    <source>
        <dbReference type="SAM" id="MobiDB-lite"/>
    </source>
</evidence>
<sequence length="437" mass="46520">MTSSPDTQAPRPAEDASPLSGYTVVDLTRALAGPHAGMMLGDLGARVIKVETPGHGDDTRNWGPPFVGPEDDKQATYFLSCNRNKESIALDLKSEDGKEVLTKLVERADVLLENFRTGVLDRLGFSMSRLLEINPRLVVLSITGFGHDGPEGGRAGYDQIAQGEAGLMSLTGSGPDDPQRVGVPIADLLSGMYGAFGVVSALLQRERTGRGQIVRTSLIAAIVGVHAFQGTRATVAGEVPRAAGNHHPSIAPYGLFHCADGAVQISVGSQGLWNRLCTRFDLDPETPGFENNPARVANRPALIETIEKAFSTYQSEELLAILADAGVPAGKVRSLDEVYAWDQVEAQKLIVDVEHPVLGDIRLPGPPLRFFGADQAGEHETTREKHNTPPLLNQHEEAIRSWLGLSTDVGTSTVDDGALDNGETDSGTIEQGPGSNG</sequence>
<keyword evidence="4" id="KW-1185">Reference proteome</keyword>
<dbReference type="Pfam" id="PF02515">
    <property type="entry name" value="CoA_transf_3"/>
    <property type="match status" value="1"/>
</dbReference>
<feature type="region of interest" description="Disordered" evidence="2">
    <location>
        <begin position="1"/>
        <end position="20"/>
    </location>
</feature>
<dbReference type="Proteomes" id="UP001209083">
    <property type="component" value="Chromosome"/>
</dbReference>
<evidence type="ECO:0000256" key="1">
    <source>
        <dbReference type="ARBA" id="ARBA00022679"/>
    </source>
</evidence>
<dbReference type="InterPro" id="IPR044855">
    <property type="entry name" value="CoA-Trfase_III_dom3_sf"/>
</dbReference>
<evidence type="ECO:0000313" key="3">
    <source>
        <dbReference type="EMBL" id="WGW13780.1"/>
    </source>
</evidence>
<dbReference type="InterPro" id="IPR003673">
    <property type="entry name" value="CoA-Trfase_fam_III"/>
</dbReference>
<accession>A0ABY8QZJ7</accession>
<dbReference type="InterPro" id="IPR023606">
    <property type="entry name" value="CoA-Trfase_III_dom_1_sf"/>
</dbReference>
<proteinExistence type="predicted"/>
<dbReference type="PANTHER" id="PTHR48207">
    <property type="entry name" value="SUCCINATE--HYDROXYMETHYLGLUTARATE COA-TRANSFERASE"/>
    <property type="match status" value="1"/>
</dbReference>